<dbReference type="Proteomes" id="UP000290174">
    <property type="component" value="Unassembled WGS sequence"/>
</dbReference>
<protein>
    <submittedName>
        <fullName evidence="1">Uncharacterized protein</fullName>
    </submittedName>
</protein>
<accession>A0A4Q0Q472</accession>
<dbReference type="EMBL" id="RKMK01000112">
    <property type="protein sequence ID" value="RXG83591.1"/>
    <property type="molecule type" value="Genomic_DNA"/>
</dbReference>
<name>A0A4Q0Q472_9BRAD</name>
<sequence length="63" mass="7377">MATGLGIPTKWIYVQLKRGSILTIREPSGRFLFPDNRTALQPIRSLRNHRLAKIDLREEHHEK</sequence>
<evidence type="ECO:0000313" key="1">
    <source>
        <dbReference type="EMBL" id="RXG83591.1"/>
    </source>
</evidence>
<dbReference type="AlphaFoldDB" id="A0A4Q0Q472"/>
<reference evidence="1 2" key="1">
    <citation type="submission" date="2018-11" db="EMBL/GenBank/DDBJ databases">
        <title>Bradyrhizobium sp. nov., isolated from effective nodules of peanut in China.</title>
        <authorList>
            <person name="Li Y."/>
        </authorList>
    </citation>
    <scope>NUCLEOTIDE SEQUENCE [LARGE SCALE GENOMIC DNA]</scope>
    <source>
        <strain evidence="1 2">CCBAU 51770</strain>
    </source>
</reference>
<comment type="caution">
    <text evidence="1">The sequence shown here is derived from an EMBL/GenBank/DDBJ whole genome shotgun (WGS) entry which is preliminary data.</text>
</comment>
<proteinExistence type="predicted"/>
<organism evidence="1 2">
    <name type="scientific">Bradyrhizobium zhanjiangense</name>
    <dbReference type="NCBI Taxonomy" id="1325107"/>
    <lineage>
        <taxon>Bacteria</taxon>
        <taxon>Pseudomonadati</taxon>
        <taxon>Pseudomonadota</taxon>
        <taxon>Alphaproteobacteria</taxon>
        <taxon>Hyphomicrobiales</taxon>
        <taxon>Nitrobacteraceae</taxon>
        <taxon>Bradyrhizobium</taxon>
    </lineage>
</organism>
<gene>
    <name evidence="1" type="ORF">EAS61_41760</name>
</gene>
<evidence type="ECO:0000313" key="2">
    <source>
        <dbReference type="Proteomes" id="UP000290174"/>
    </source>
</evidence>